<evidence type="ECO:0000256" key="3">
    <source>
        <dbReference type="ARBA" id="ARBA00023136"/>
    </source>
</evidence>
<dbReference type="InterPro" id="IPR036259">
    <property type="entry name" value="MFS_trans_sf"/>
</dbReference>
<evidence type="ECO:0000313" key="6">
    <source>
        <dbReference type="Proteomes" id="UP001315686"/>
    </source>
</evidence>
<sequence>MTRASRLSFDIEGDGPYVLAHGAAQLCLWSAFYYVLPALSAPIVKQTGWPLEHVTWTYTFAFLVWALCAPLVGIGVDRGHGRRQMQVGGLLGAGVLVCLSLVQDRWMFSALVLLLGVSMAATLYDPCFSMMMRRLRARGADAVASVTLIAGFATLLSFPAVQGLMGVMGWQQIVLVFAALAVLGVVLLPKEAGGVAPAVSHPAPSLRIGRGPALIALAFGLVMLGHGMLLFLLPVVLAGSGGGVVLALAILGPAQIAGRLAWRAFGPRSPSAAAALVLFGVLCLPPLILGGFGPMRGVVYGALALQGACYGVHTILRPILAQQYLAPDRLGRGLGGVAMVGLLMMAFGPALGGVIWGMAGFGGLMVAVLALNLCAFGVGLALLGVRPLGVSDGV</sequence>
<evidence type="ECO:0000313" key="5">
    <source>
        <dbReference type="EMBL" id="MBT0956719.1"/>
    </source>
</evidence>
<feature type="transmembrane region" description="Helical" evidence="4">
    <location>
        <begin position="56"/>
        <end position="76"/>
    </location>
</feature>
<evidence type="ECO:0000256" key="4">
    <source>
        <dbReference type="SAM" id="Phobius"/>
    </source>
</evidence>
<feature type="transmembrane region" description="Helical" evidence="4">
    <location>
        <begin position="208"/>
        <end position="225"/>
    </location>
</feature>
<accession>A0AAP2CLQ7</accession>
<feature type="transmembrane region" description="Helical" evidence="4">
    <location>
        <begin position="272"/>
        <end position="292"/>
    </location>
</feature>
<dbReference type="InterPro" id="IPR011701">
    <property type="entry name" value="MFS"/>
</dbReference>
<protein>
    <submittedName>
        <fullName evidence="5">MFS transporter</fullName>
    </submittedName>
</protein>
<feature type="transmembrane region" description="Helical" evidence="4">
    <location>
        <begin position="108"/>
        <end position="128"/>
    </location>
</feature>
<dbReference type="Proteomes" id="UP001315686">
    <property type="component" value="Unassembled WGS sequence"/>
</dbReference>
<feature type="transmembrane region" description="Helical" evidence="4">
    <location>
        <begin position="140"/>
        <end position="161"/>
    </location>
</feature>
<reference evidence="5 6" key="1">
    <citation type="journal article" date="2021" name="Arch. Microbiol.">
        <title>Harenicola maris gen. nov., sp. nov. isolated from the Sea of Japan shallow sediments.</title>
        <authorList>
            <person name="Romanenko L.A."/>
            <person name="Kurilenko V.V."/>
            <person name="Chernysheva N.Y."/>
            <person name="Tekutyeva L.A."/>
            <person name="Velansky P.V."/>
            <person name="Svetashev V.I."/>
            <person name="Isaeva M.P."/>
        </authorList>
    </citation>
    <scope>NUCLEOTIDE SEQUENCE [LARGE SCALE GENOMIC DNA]</scope>
    <source>
        <strain evidence="5 6">KMM 3653</strain>
    </source>
</reference>
<keyword evidence="1 4" id="KW-0812">Transmembrane</keyword>
<dbReference type="GO" id="GO:0022857">
    <property type="term" value="F:transmembrane transporter activity"/>
    <property type="evidence" value="ECO:0007669"/>
    <property type="project" value="InterPro"/>
</dbReference>
<dbReference type="AlphaFoldDB" id="A0AAP2CLQ7"/>
<comment type="caution">
    <text evidence="5">The sequence shown here is derived from an EMBL/GenBank/DDBJ whole genome shotgun (WGS) entry which is preliminary data.</text>
</comment>
<feature type="transmembrane region" description="Helical" evidence="4">
    <location>
        <begin position="298"/>
        <end position="316"/>
    </location>
</feature>
<feature type="transmembrane region" description="Helical" evidence="4">
    <location>
        <begin position="364"/>
        <end position="385"/>
    </location>
</feature>
<dbReference type="RefSeq" id="WP_327792915.1">
    <property type="nucleotide sequence ID" value="NZ_JADQAZ010000001.1"/>
</dbReference>
<dbReference type="SUPFAM" id="SSF103473">
    <property type="entry name" value="MFS general substrate transporter"/>
    <property type="match status" value="1"/>
</dbReference>
<keyword evidence="3 4" id="KW-0472">Membrane</keyword>
<organism evidence="5 6">
    <name type="scientific">Harenicola maris</name>
    <dbReference type="NCBI Taxonomy" id="2841044"/>
    <lineage>
        <taxon>Bacteria</taxon>
        <taxon>Pseudomonadati</taxon>
        <taxon>Pseudomonadota</taxon>
        <taxon>Alphaproteobacteria</taxon>
        <taxon>Rhodobacterales</taxon>
        <taxon>Paracoccaceae</taxon>
        <taxon>Harenicola</taxon>
    </lineage>
</organism>
<dbReference type="EMBL" id="JADQAZ010000001">
    <property type="protein sequence ID" value="MBT0956719.1"/>
    <property type="molecule type" value="Genomic_DNA"/>
</dbReference>
<gene>
    <name evidence="5" type="ORF">IV417_04935</name>
</gene>
<evidence type="ECO:0000256" key="2">
    <source>
        <dbReference type="ARBA" id="ARBA00022989"/>
    </source>
</evidence>
<feature type="transmembrane region" description="Helical" evidence="4">
    <location>
        <begin position="167"/>
        <end position="188"/>
    </location>
</feature>
<feature type="transmembrane region" description="Helical" evidence="4">
    <location>
        <begin position="231"/>
        <end position="251"/>
    </location>
</feature>
<dbReference type="Gene3D" id="1.20.1250.20">
    <property type="entry name" value="MFS general substrate transporter like domains"/>
    <property type="match status" value="1"/>
</dbReference>
<dbReference type="Pfam" id="PF07690">
    <property type="entry name" value="MFS_1"/>
    <property type="match status" value="1"/>
</dbReference>
<feature type="transmembrane region" description="Helical" evidence="4">
    <location>
        <begin position="337"/>
        <end position="358"/>
    </location>
</feature>
<name>A0AAP2CLQ7_9RHOB</name>
<feature type="transmembrane region" description="Helical" evidence="4">
    <location>
        <begin position="16"/>
        <end position="36"/>
    </location>
</feature>
<evidence type="ECO:0000256" key="1">
    <source>
        <dbReference type="ARBA" id="ARBA00022692"/>
    </source>
</evidence>
<proteinExistence type="predicted"/>
<keyword evidence="2 4" id="KW-1133">Transmembrane helix</keyword>
<keyword evidence="6" id="KW-1185">Reference proteome</keyword>